<dbReference type="InterPro" id="IPR012341">
    <property type="entry name" value="6hp_glycosidase-like_sf"/>
</dbReference>
<accession>A0A1Q2HQB1</accession>
<dbReference type="STRING" id="1940790.L21SP3_01238"/>
<dbReference type="SUPFAM" id="SSF48208">
    <property type="entry name" value="Six-hairpin glycosidases"/>
    <property type="match status" value="1"/>
</dbReference>
<dbReference type="InterPro" id="IPR049174">
    <property type="entry name" value="Beta-AFase-like"/>
</dbReference>
<keyword evidence="1" id="KW-0732">Signal</keyword>
<dbReference type="AlphaFoldDB" id="A0A1Q2HQB1"/>
<evidence type="ECO:0000313" key="5">
    <source>
        <dbReference type="Proteomes" id="UP000188273"/>
    </source>
</evidence>
<reference evidence="5" key="1">
    <citation type="submission" date="2017-02" db="EMBL/GenBank/DDBJ databases">
        <title>Comparative genomics and description of representatives of a novel lineage of planctomycetes thriving in anoxic sediments.</title>
        <authorList>
            <person name="Spring S."/>
            <person name="Bunk B."/>
            <person name="Sproer C."/>
            <person name="Klenk H.-P."/>
        </authorList>
    </citation>
    <scope>NUCLEOTIDE SEQUENCE [LARGE SCALE GENOMIC DNA]</scope>
    <source>
        <strain evidence="5">L21-RPul-D3</strain>
    </source>
</reference>
<keyword evidence="5" id="KW-1185">Reference proteome</keyword>
<dbReference type="KEGG" id="pbu:L21SP3_01238"/>
<evidence type="ECO:0000256" key="1">
    <source>
        <dbReference type="SAM" id="SignalP"/>
    </source>
</evidence>
<feature type="chain" id="PRO_5012230593" description="Non-reducing end beta-L-arabinofuranosidase" evidence="1">
    <location>
        <begin position="22"/>
        <end position="625"/>
    </location>
</feature>
<protein>
    <recommendedName>
        <fullName evidence="6">Non-reducing end beta-L-arabinofuranosidase</fullName>
    </recommendedName>
</protein>
<sequence precursor="true">MLFKLKLTVFFICCLQVFCLASKLDFLEGGEIQPSGWIKEQMHLDLEEGYYARYDEVNHTVTHNLFVKKDRISGERYHGLKCWWSGEHEGYWKDGVLRMAFLSGHNAFKQKAIAWLDEIVEAQKRYIGIYKAGDEPNTRFNHTGLNGELWTQSRIFQALIAGYEFTGEQKYFKAVKKAVDLTIAEDPGNYFNAKQGGASHGVGFFDTLWYLYNNTGDKKYAAYAVKLYEDFNSGTPRDDDLKTDILLSDKYFQRHGAHIAEGFFVPRFIASLTDDAKYDKAADRAVEKLKYHLTPSGAMVCAENVKGNPGTAEAGYEYCGIAELVQSLTKLVALTGKAEIAEIAESMTFNAGQGVRLPVLKAVAYLSTDNRIAASPEGHGQRYAYASFHGAAACCSLNAGRLMPYYVEGMWMRSQNGLTAQLLGPCTVDTDVKGTKVQIKELTAYPFSDKLEFEVSPAKPVEFVLSLRIPEKAEGVKIAGLKNFRRKGDYLIISRTWESGDSFAVSFDFPIEITQDKPDSQFYIQRGPLVYALPIEHQMTKLPTNGKVYDTKAKERKGWNYKLPHKPNFSFEKIQGDYIHPWAKPTVQLSGVMLDKKGRPVNVNLKPIGATVLRRTSFPLATQGN</sequence>
<dbReference type="PANTHER" id="PTHR43465:SF2">
    <property type="entry name" value="DUF1680 DOMAIN PROTEIN (AFU_ORTHOLOGUE AFUA_1G08910)"/>
    <property type="match status" value="1"/>
</dbReference>
<dbReference type="InterPro" id="IPR008928">
    <property type="entry name" value="6-hairpin_glycosidase_sf"/>
</dbReference>
<dbReference type="Gene3D" id="1.50.10.10">
    <property type="match status" value="1"/>
</dbReference>
<proteinExistence type="predicted"/>
<evidence type="ECO:0000313" key="4">
    <source>
        <dbReference type="EMBL" id="AQQ09433.1"/>
    </source>
</evidence>
<dbReference type="Pfam" id="PF07944">
    <property type="entry name" value="Beta-AFase-like_GH127_cat"/>
    <property type="match status" value="1"/>
</dbReference>
<dbReference type="RefSeq" id="WP_077540029.1">
    <property type="nucleotide sequence ID" value="NZ_CP019633.1"/>
</dbReference>
<evidence type="ECO:0000259" key="2">
    <source>
        <dbReference type="Pfam" id="PF07944"/>
    </source>
</evidence>
<evidence type="ECO:0000259" key="3">
    <source>
        <dbReference type="Pfam" id="PF20736"/>
    </source>
</evidence>
<evidence type="ECO:0008006" key="6">
    <source>
        <dbReference type="Google" id="ProtNLM"/>
    </source>
</evidence>
<dbReference type="InterPro" id="IPR049046">
    <property type="entry name" value="Beta-AFase-like_GH127_middle"/>
</dbReference>
<dbReference type="EMBL" id="CP019633">
    <property type="protein sequence ID" value="AQQ09433.1"/>
    <property type="molecule type" value="Genomic_DNA"/>
</dbReference>
<dbReference type="PANTHER" id="PTHR43465">
    <property type="entry name" value="DUF1680 DOMAIN PROTEIN (AFU_ORTHOLOGUE AFUA_1G08910)"/>
    <property type="match status" value="1"/>
</dbReference>
<dbReference type="Proteomes" id="UP000188273">
    <property type="component" value="Chromosome"/>
</dbReference>
<name>A0A1Q2HQB1_9BACT</name>
<feature type="domain" description="Non-reducing end beta-L-arabinofuranosidase-like GH127 middle" evidence="3">
    <location>
        <begin position="419"/>
        <end position="508"/>
    </location>
</feature>
<feature type="signal peptide" evidence="1">
    <location>
        <begin position="1"/>
        <end position="21"/>
    </location>
</feature>
<dbReference type="InterPro" id="IPR012878">
    <property type="entry name" value="Beta-AFase-like_GH127_cat"/>
</dbReference>
<dbReference type="OrthoDB" id="9757939at2"/>
<feature type="domain" description="Non-reducing end beta-L-arabinofuranosidase-like GH127 catalytic" evidence="2">
    <location>
        <begin position="41"/>
        <end position="405"/>
    </location>
</feature>
<dbReference type="GO" id="GO:0005975">
    <property type="term" value="P:carbohydrate metabolic process"/>
    <property type="evidence" value="ECO:0007669"/>
    <property type="project" value="InterPro"/>
</dbReference>
<organism evidence="4 5">
    <name type="scientific">Sedimentisphaera cyanobacteriorum</name>
    <dbReference type="NCBI Taxonomy" id="1940790"/>
    <lineage>
        <taxon>Bacteria</taxon>
        <taxon>Pseudomonadati</taxon>
        <taxon>Planctomycetota</taxon>
        <taxon>Phycisphaerae</taxon>
        <taxon>Sedimentisphaerales</taxon>
        <taxon>Sedimentisphaeraceae</taxon>
        <taxon>Sedimentisphaera</taxon>
    </lineage>
</organism>
<gene>
    <name evidence="4" type="ORF">L21SP3_01238</name>
</gene>
<dbReference type="Pfam" id="PF20736">
    <property type="entry name" value="Glyco_hydro127M"/>
    <property type="match status" value="1"/>
</dbReference>